<reference evidence="3" key="1">
    <citation type="submission" date="2019-09" db="EMBL/GenBank/DDBJ databases">
        <authorList>
            <person name="Zhang L."/>
        </authorList>
    </citation>
    <scope>NUCLEOTIDE SEQUENCE</scope>
</reference>
<name>A0A5K0ZE43_9MAGN</name>
<protein>
    <recommendedName>
        <fullName evidence="2">TIR domain-containing protein</fullName>
    </recommendedName>
</protein>
<accession>A0A5K0ZE43</accession>
<dbReference type="PANTHER" id="PTHR32009">
    <property type="entry name" value="TMV RESISTANCE PROTEIN N-LIKE"/>
    <property type="match status" value="1"/>
</dbReference>
<feature type="domain" description="TIR" evidence="2">
    <location>
        <begin position="62"/>
        <end position="114"/>
    </location>
</feature>
<dbReference type="InterPro" id="IPR035897">
    <property type="entry name" value="Toll_tir_struct_dom_sf"/>
</dbReference>
<evidence type="ECO:0000256" key="1">
    <source>
        <dbReference type="ARBA" id="ARBA00023027"/>
    </source>
</evidence>
<dbReference type="EMBL" id="LR721778">
    <property type="protein sequence ID" value="VVV87664.1"/>
    <property type="molecule type" value="Genomic_DNA"/>
</dbReference>
<evidence type="ECO:0000259" key="2">
    <source>
        <dbReference type="Pfam" id="PF01582"/>
    </source>
</evidence>
<keyword evidence="1" id="KW-0520">NAD</keyword>
<dbReference type="Gramene" id="NC13G0148960.1">
    <property type="protein sequence ID" value="NC13G0148960.1:cds"/>
    <property type="gene ID" value="NC13G0148960"/>
</dbReference>
<dbReference type="Pfam" id="PF01582">
    <property type="entry name" value="TIR"/>
    <property type="match status" value="1"/>
</dbReference>
<organism evidence="3">
    <name type="scientific">Nymphaea colorata</name>
    <name type="common">pocket water lily</name>
    <dbReference type="NCBI Taxonomy" id="210225"/>
    <lineage>
        <taxon>Eukaryota</taxon>
        <taxon>Viridiplantae</taxon>
        <taxon>Streptophyta</taxon>
        <taxon>Embryophyta</taxon>
        <taxon>Tracheophyta</taxon>
        <taxon>Spermatophyta</taxon>
        <taxon>Magnoliopsida</taxon>
        <taxon>Nymphaeales</taxon>
        <taxon>Nymphaeaceae</taxon>
        <taxon>Nymphaea</taxon>
    </lineage>
</organism>
<dbReference type="SUPFAM" id="SSF52200">
    <property type="entry name" value="Toll/Interleukin receptor TIR domain"/>
    <property type="match status" value="1"/>
</dbReference>
<dbReference type="PANTHER" id="PTHR32009:SF162">
    <property type="entry name" value="TIR DOMAIN-CONTAINING PROTEIN"/>
    <property type="match status" value="1"/>
</dbReference>
<proteinExistence type="predicted"/>
<gene>
    <name evidence="3" type="ORF">NYM_LOCUS9916</name>
</gene>
<dbReference type="InterPro" id="IPR000157">
    <property type="entry name" value="TIR_dom"/>
</dbReference>
<dbReference type="AlphaFoldDB" id="A0A5K0ZE43"/>
<dbReference type="GO" id="GO:0007165">
    <property type="term" value="P:signal transduction"/>
    <property type="evidence" value="ECO:0007669"/>
    <property type="project" value="InterPro"/>
</dbReference>
<sequence length="118" mass="12778">MKTNQISPILTVGRQKTLGGGLTIQLDAMEGATKEMGVCSHSCGVNGTEASSQTSQGDDVPKYDFFLSFKSTDTRKGFIAHLYDALVMKGTSTFTDNVNLEKGERVNNLSGYIESLYI</sequence>
<dbReference type="Gene3D" id="3.40.50.10140">
    <property type="entry name" value="Toll/interleukin-1 receptor homology (TIR) domain"/>
    <property type="match status" value="1"/>
</dbReference>
<evidence type="ECO:0000313" key="3">
    <source>
        <dbReference type="EMBL" id="VVV87664.1"/>
    </source>
</evidence>